<keyword evidence="1" id="KW-1133">Transmembrane helix</keyword>
<feature type="transmembrane region" description="Helical" evidence="1">
    <location>
        <begin position="20"/>
        <end position="41"/>
    </location>
</feature>
<accession>A0A1T5B3R8</accession>
<dbReference type="Proteomes" id="UP000189981">
    <property type="component" value="Unassembled WGS sequence"/>
</dbReference>
<evidence type="ECO:0000313" key="4">
    <source>
        <dbReference type="Proteomes" id="UP000189981"/>
    </source>
</evidence>
<proteinExistence type="predicted"/>
<feature type="transmembrane region" description="Helical" evidence="1">
    <location>
        <begin position="61"/>
        <end position="82"/>
    </location>
</feature>
<keyword evidence="1" id="KW-0472">Membrane</keyword>
<evidence type="ECO:0000259" key="2">
    <source>
        <dbReference type="Pfam" id="PF06724"/>
    </source>
</evidence>
<protein>
    <recommendedName>
        <fullName evidence="2">DUF1206 domain-containing protein</fullName>
    </recommendedName>
</protein>
<dbReference type="EMBL" id="FUYR01000001">
    <property type="protein sequence ID" value="SKB41600.1"/>
    <property type="molecule type" value="Genomic_DNA"/>
</dbReference>
<evidence type="ECO:0000313" key="3">
    <source>
        <dbReference type="EMBL" id="SKB41600.1"/>
    </source>
</evidence>
<sequence>MPKNIITRNMKPIARAGLSAKGIVYVLLGALAFMAAFGISGKSSQNTSKSGVFDFIYDQPAGAVLLWIVIAGLICYVIWRMIQAFGDSEEKGDDTKGLAVRGRYLFSGLVYASVAFSAFKMAVYHKKDSGSRSQDAAQEMLSQPMGQWLVGFAAVILLAVGVYQIYYGLSEKYRKHVNKHVPAAAKQYLLTAGKLGYIARGVVWLLFSYLFIQAALSSNSNEAGDTSKAFGMLSHSDYGPYFLALIGIGLMLYGLFNFIRARYEEFGK</sequence>
<dbReference type="AlphaFoldDB" id="A0A1T5B3R8"/>
<feature type="domain" description="DUF1206" evidence="2">
    <location>
        <begin position="104"/>
        <end position="169"/>
    </location>
</feature>
<feature type="domain" description="DUF1206" evidence="2">
    <location>
        <begin position="195"/>
        <end position="263"/>
    </location>
</feature>
<dbReference type="STRING" id="572036.SAMN05661099_1240"/>
<dbReference type="RefSeq" id="WP_221406204.1">
    <property type="nucleotide sequence ID" value="NZ_FUYR01000001.1"/>
</dbReference>
<keyword evidence="1" id="KW-0812">Transmembrane</keyword>
<reference evidence="4" key="1">
    <citation type="submission" date="2017-02" db="EMBL/GenBank/DDBJ databases">
        <authorList>
            <person name="Varghese N."/>
            <person name="Submissions S."/>
        </authorList>
    </citation>
    <scope>NUCLEOTIDE SEQUENCE [LARGE SCALE GENOMIC DNA]</scope>
    <source>
        <strain evidence="4">DSM 22385</strain>
    </source>
</reference>
<gene>
    <name evidence="3" type="ORF">SAMN05661099_1240</name>
</gene>
<dbReference type="InterPro" id="IPR009597">
    <property type="entry name" value="DUF1206"/>
</dbReference>
<feature type="transmembrane region" description="Helical" evidence="1">
    <location>
        <begin position="197"/>
        <end position="218"/>
    </location>
</feature>
<name>A0A1T5B3R8_9SPHI</name>
<dbReference type="Pfam" id="PF06724">
    <property type="entry name" value="DUF1206"/>
    <property type="match status" value="3"/>
</dbReference>
<feature type="domain" description="DUF1206" evidence="2">
    <location>
        <begin position="16"/>
        <end position="85"/>
    </location>
</feature>
<feature type="transmembrane region" description="Helical" evidence="1">
    <location>
        <begin position="145"/>
        <end position="169"/>
    </location>
</feature>
<feature type="transmembrane region" description="Helical" evidence="1">
    <location>
        <begin position="238"/>
        <end position="259"/>
    </location>
</feature>
<organism evidence="3 4">
    <name type="scientific">Daejeonella lutea</name>
    <dbReference type="NCBI Taxonomy" id="572036"/>
    <lineage>
        <taxon>Bacteria</taxon>
        <taxon>Pseudomonadati</taxon>
        <taxon>Bacteroidota</taxon>
        <taxon>Sphingobacteriia</taxon>
        <taxon>Sphingobacteriales</taxon>
        <taxon>Sphingobacteriaceae</taxon>
        <taxon>Daejeonella</taxon>
    </lineage>
</organism>
<evidence type="ECO:0000256" key="1">
    <source>
        <dbReference type="SAM" id="Phobius"/>
    </source>
</evidence>
<keyword evidence="4" id="KW-1185">Reference proteome</keyword>
<feature type="transmembrane region" description="Helical" evidence="1">
    <location>
        <begin position="103"/>
        <end position="125"/>
    </location>
</feature>